<evidence type="ECO:0000256" key="1">
    <source>
        <dbReference type="SAM" id="MobiDB-lite"/>
    </source>
</evidence>
<accession>R6V537</accession>
<gene>
    <name evidence="2" type="ORF">BN580_00529</name>
</gene>
<name>R6V537_9BACT</name>
<dbReference type="EMBL" id="CBFW010000452">
    <property type="protein sequence ID" value="CDC77897.1"/>
    <property type="molecule type" value="Genomic_DNA"/>
</dbReference>
<dbReference type="AlphaFoldDB" id="R6V537"/>
<feature type="compositionally biased region" description="Gly residues" evidence="1">
    <location>
        <begin position="1"/>
        <end position="10"/>
    </location>
</feature>
<evidence type="ECO:0000313" key="2">
    <source>
        <dbReference type="EMBL" id="CDC77897.1"/>
    </source>
</evidence>
<proteinExistence type="predicted"/>
<dbReference type="STRING" id="1263015.BN580_00529"/>
<dbReference type="Proteomes" id="UP000017938">
    <property type="component" value="Unassembled WGS sequence"/>
</dbReference>
<sequence length="278" mass="31590">MQTGLQGDGGTTKVTGGTESAGSDTEPPRPKLPDVTYGGYNFRFYSWDIDGWRVYNDIFVDDPTGQDSISQKVYERNTRIEDKYDINITETREYYSKYAYIIQQNTQSGDDYADVLISHGWIIPAIYAFNPFYNLRDINYLEFNMPWWDDNATESLTIDGFLPTGVSDLTLLDKSAAYVVFHNPVFDVVSLVQATNLQPHLAFILSQCTGHMCNMHNRGGGRICTIGRNDEEPIDNFAVVMYNVITLTITNAPATRQTCRFPQMRPTAQGAFYRKDRK</sequence>
<organism evidence="2 3">
    <name type="scientific">Candidatus Colimorpha enterica</name>
    <dbReference type="NCBI Taxonomy" id="3083063"/>
    <lineage>
        <taxon>Bacteria</taxon>
        <taxon>Pseudomonadati</taxon>
        <taxon>Bacteroidota</taxon>
        <taxon>Bacteroidia</taxon>
        <taxon>Bacteroidales</taxon>
        <taxon>Candidatus Colimorpha</taxon>
    </lineage>
</organism>
<evidence type="ECO:0000313" key="3">
    <source>
        <dbReference type="Proteomes" id="UP000017938"/>
    </source>
</evidence>
<reference evidence="2" key="1">
    <citation type="submission" date="2012-11" db="EMBL/GenBank/DDBJ databases">
        <title>Dependencies among metagenomic species, viruses, plasmids and units of genetic variation.</title>
        <authorList>
            <person name="Nielsen H.B."/>
            <person name="Almeida M."/>
            <person name="Juncker A.S."/>
            <person name="Rasmussen S."/>
            <person name="Li J."/>
            <person name="Sunagawa S."/>
            <person name="Plichta D."/>
            <person name="Gautier L."/>
            <person name="Le Chatelier E."/>
            <person name="Peletier E."/>
            <person name="Bonde I."/>
            <person name="Nielsen T."/>
            <person name="Manichanh C."/>
            <person name="Arumugam M."/>
            <person name="Batto J."/>
            <person name="Santos M.B.Q.D."/>
            <person name="Blom N."/>
            <person name="Borruel N."/>
            <person name="Burgdorf K.S."/>
            <person name="Boumezbeur F."/>
            <person name="Casellas F."/>
            <person name="Dore J."/>
            <person name="Guarner F."/>
            <person name="Hansen T."/>
            <person name="Hildebrand F."/>
            <person name="Kaas R.S."/>
            <person name="Kennedy S."/>
            <person name="Kristiansen K."/>
            <person name="Kultima J.R."/>
            <person name="Leonard P."/>
            <person name="Levenez F."/>
            <person name="Lund O."/>
            <person name="Moumen B."/>
            <person name="Le Paslier D."/>
            <person name="Pons N."/>
            <person name="Pedersen O."/>
            <person name="Prifti E."/>
            <person name="Qin J."/>
            <person name="Raes J."/>
            <person name="Tap J."/>
            <person name="Tims S."/>
            <person name="Ussery D.W."/>
            <person name="Yamada T."/>
            <person name="MetaHit consortium"/>
            <person name="Renault P."/>
            <person name="Sicheritz-Ponten T."/>
            <person name="Bork P."/>
            <person name="Wang J."/>
            <person name="Brunak S."/>
            <person name="Ehrlich S.D."/>
        </authorList>
    </citation>
    <scope>NUCLEOTIDE SEQUENCE [LARGE SCALE GENOMIC DNA]</scope>
</reference>
<comment type="caution">
    <text evidence="2">The sequence shown here is derived from an EMBL/GenBank/DDBJ whole genome shotgun (WGS) entry which is preliminary data.</text>
</comment>
<feature type="region of interest" description="Disordered" evidence="1">
    <location>
        <begin position="1"/>
        <end position="33"/>
    </location>
</feature>
<protein>
    <submittedName>
        <fullName evidence="2">Uncharacterized protein</fullName>
    </submittedName>
</protein>